<sequence>MTEHTTTMSLRGGAFVGGIIAPWPLARAEVSPEMLCVGFLGQYRFAPADVLTVEAVGDLPLLTTGVRIHHHRADYPEMFVLYCSPRARGALLQALRDAGFTTGRPAVPTPARGFPVRTKALVAALLAWNVMFVMGKLPAGIDGNPVHSPTEQAFYALMAPVLVLLVASLAPRSRRIQRFLLRAGRQLGEIRGALRLLQAVAAIALAVEATQLLAQ</sequence>
<gene>
    <name evidence="2" type="ORF">HNP48_002663</name>
</gene>
<feature type="transmembrane region" description="Helical" evidence="1">
    <location>
        <begin position="153"/>
        <end position="171"/>
    </location>
</feature>
<dbReference type="RefSeq" id="WP_221480190.1">
    <property type="nucleotide sequence ID" value="NZ_JACHLK010000004.1"/>
</dbReference>
<reference evidence="2 3" key="1">
    <citation type="submission" date="2020-08" db="EMBL/GenBank/DDBJ databases">
        <title>Functional genomics of gut bacteria from endangered species of beetles.</title>
        <authorList>
            <person name="Carlos-Shanley C."/>
        </authorList>
    </citation>
    <scope>NUCLEOTIDE SEQUENCE [LARGE SCALE GENOMIC DNA]</scope>
    <source>
        <strain evidence="2 3">S00198</strain>
    </source>
</reference>
<protein>
    <submittedName>
        <fullName evidence="2">Uncharacterized protein</fullName>
    </submittedName>
</protein>
<dbReference type="EMBL" id="JACHLK010000004">
    <property type="protein sequence ID" value="MBB6559991.1"/>
    <property type="molecule type" value="Genomic_DNA"/>
</dbReference>
<keyword evidence="1" id="KW-0472">Membrane</keyword>
<comment type="caution">
    <text evidence="2">The sequence shown here is derived from an EMBL/GenBank/DDBJ whole genome shotgun (WGS) entry which is preliminary data.</text>
</comment>
<name>A0A7X0PDV2_9BURK</name>
<keyword evidence="1" id="KW-0812">Transmembrane</keyword>
<feature type="transmembrane region" description="Helical" evidence="1">
    <location>
        <begin position="120"/>
        <end position="141"/>
    </location>
</feature>
<accession>A0A7X0PDV2</accession>
<dbReference type="Proteomes" id="UP000575083">
    <property type="component" value="Unassembled WGS sequence"/>
</dbReference>
<keyword evidence="3" id="KW-1185">Reference proteome</keyword>
<evidence type="ECO:0000313" key="3">
    <source>
        <dbReference type="Proteomes" id="UP000575083"/>
    </source>
</evidence>
<proteinExistence type="predicted"/>
<evidence type="ECO:0000313" key="2">
    <source>
        <dbReference type="EMBL" id="MBB6559991.1"/>
    </source>
</evidence>
<evidence type="ECO:0000256" key="1">
    <source>
        <dbReference type="SAM" id="Phobius"/>
    </source>
</evidence>
<feature type="transmembrane region" description="Helical" evidence="1">
    <location>
        <begin position="192"/>
        <end position="214"/>
    </location>
</feature>
<organism evidence="2 3">
    <name type="scientific">Acidovorax soli</name>
    <dbReference type="NCBI Taxonomy" id="592050"/>
    <lineage>
        <taxon>Bacteria</taxon>
        <taxon>Pseudomonadati</taxon>
        <taxon>Pseudomonadota</taxon>
        <taxon>Betaproteobacteria</taxon>
        <taxon>Burkholderiales</taxon>
        <taxon>Comamonadaceae</taxon>
        <taxon>Acidovorax</taxon>
    </lineage>
</organism>
<dbReference type="AlphaFoldDB" id="A0A7X0PDV2"/>
<keyword evidence="1" id="KW-1133">Transmembrane helix</keyword>